<sequence length="59" mass="6720">NQTKVSNNSMTTLKIEGEVEIEDDSGVDERLGCTATNMDSQEEEMSRLFQIKIQIKRTK</sequence>
<accession>A0AA38CM47</accession>
<evidence type="ECO:0000313" key="2">
    <source>
        <dbReference type="Proteomes" id="UP000824469"/>
    </source>
</evidence>
<proteinExistence type="predicted"/>
<feature type="non-terminal residue" evidence="1">
    <location>
        <position position="1"/>
    </location>
</feature>
<dbReference type="AlphaFoldDB" id="A0AA38CM47"/>
<dbReference type="Proteomes" id="UP000824469">
    <property type="component" value="Unassembled WGS sequence"/>
</dbReference>
<keyword evidence="2" id="KW-1185">Reference proteome</keyword>
<organism evidence="1 2">
    <name type="scientific">Taxus chinensis</name>
    <name type="common">Chinese yew</name>
    <name type="synonym">Taxus wallichiana var. chinensis</name>
    <dbReference type="NCBI Taxonomy" id="29808"/>
    <lineage>
        <taxon>Eukaryota</taxon>
        <taxon>Viridiplantae</taxon>
        <taxon>Streptophyta</taxon>
        <taxon>Embryophyta</taxon>
        <taxon>Tracheophyta</taxon>
        <taxon>Spermatophyta</taxon>
        <taxon>Pinopsida</taxon>
        <taxon>Pinidae</taxon>
        <taxon>Conifers II</taxon>
        <taxon>Cupressales</taxon>
        <taxon>Taxaceae</taxon>
        <taxon>Taxus</taxon>
    </lineage>
</organism>
<name>A0AA38CM47_TAXCH</name>
<protein>
    <submittedName>
        <fullName evidence="1">Uncharacterized protein</fullName>
    </submittedName>
</protein>
<reference evidence="1 2" key="1">
    <citation type="journal article" date="2021" name="Nat. Plants">
        <title>The Taxus genome provides insights into paclitaxel biosynthesis.</title>
        <authorList>
            <person name="Xiong X."/>
            <person name="Gou J."/>
            <person name="Liao Q."/>
            <person name="Li Y."/>
            <person name="Zhou Q."/>
            <person name="Bi G."/>
            <person name="Li C."/>
            <person name="Du R."/>
            <person name="Wang X."/>
            <person name="Sun T."/>
            <person name="Guo L."/>
            <person name="Liang H."/>
            <person name="Lu P."/>
            <person name="Wu Y."/>
            <person name="Zhang Z."/>
            <person name="Ro D.K."/>
            <person name="Shang Y."/>
            <person name="Huang S."/>
            <person name="Yan J."/>
        </authorList>
    </citation>
    <scope>NUCLEOTIDE SEQUENCE [LARGE SCALE GENOMIC DNA]</scope>
    <source>
        <strain evidence="1">Ta-2019</strain>
    </source>
</reference>
<gene>
    <name evidence="1" type="ORF">KI387_013804</name>
</gene>
<evidence type="ECO:0000313" key="1">
    <source>
        <dbReference type="EMBL" id="KAH9302221.1"/>
    </source>
</evidence>
<feature type="non-terminal residue" evidence="1">
    <location>
        <position position="59"/>
    </location>
</feature>
<comment type="caution">
    <text evidence="1">The sequence shown here is derived from an EMBL/GenBank/DDBJ whole genome shotgun (WGS) entry which is preliminary data.</text>
</comment>
<dbReference type="EMBL" id="JAHRHJ020000009">
    <property type="protein sequence ID" value="KAH9302221.1"/>
    <property type="molecule type" value="Genomic_DNA"/>
</dbReference>